<dbReference type="EMBL" id="LWMS01000020">
    <property type="protein sequence ID" value="PWL08391.1"/>
    <property type="molecule type" value="Genomic_DNA"/>
</dbReference>
<evidence type="ECO:0000256" key="2">
    <source>
        <dbReference type="ARBA" id="ARBA00022448"/>
    </source>
</evidence>
<feature type="transmembrane region" description="Helical" evidence="6">
    <location>
        <begin position="197"/>
        <end position="217"/>
    </location>
</feature>
<feature type="transmembrane region" description="Helical" evidence="6">
    <location>
        <begin position="359"/>
        <end position="382"/>
    </location>
</feature>
<accession>A0A2V2BUQ0</accession>
<dbReference type="Pfam" id="PF01566">
    <property type="entry name" value="Nramp"/>
    <property type="match status" value="1"/>
</dbReference>
<dbReference type="AlphaFoldDB" id="A0A2V2BUQ0"/>
<feature type="transmembrane region" description="Helical" evidence="6">
    <location>
        <begin position="287"/>
        <end position="313"/>
    </location>
</feature>
<proteinExistence type="predicted"/>
<protein>
    <submittedName>
        <fullName evidence="7">Divalent metal cation transporter MntH</fullName>
    </submittedName>
</protein>
<dbReference type="PANTHER" id="PTHR11706">
    <property type="entry name" value="SOLUTE CARRIER PROTEIN FAMILY 11 MEMBER"/>
    <property type="match status" value="1"/>
</dbReference>
<keyword evidence="5 6" id="KW-0472">Membrane</keyword>
<feature type="transmembrane region" description="Helical" evidence="6">
    <location>
        <begin position="334"/>
        <end position="353"/>
    </location>
</feature>
<dbReference type="RefSeq" id="WP_245837615.1">
    <property type="nucleotide sequence ID" value="NZ_LMVN01000001.1"/>
</dbReference>
<dbReference type="InterPro" id="IPR001046">
    <property type="entry name" value="NRAMP_fam"/>
</dbReference>
<name>A0A2V2BUQ0_9EURY</name>
<dbReference type="PANTHER" id="PTHR11706:SF33">
    <property type="entry name" value="NATURAL RESISTANCE-ASSOCIATED MACROPHAGE PROTEIN 2"/>
    <property type="match status" value="1"/>
</dbReference>
<reference evidence="7 8" key="1">
    <citation type="submission" date="2016-04" db="EMBL/GenBank/DDBJ databases">
        <title>Genome sequence of Methanosphaera cuniculi DSM 4103.</title>
        <authorList>
            <person name="Poehlein A."/>
            <person name="Seedorf H."/>
            <person name="Daniel R."/>
        </authorList>
    </citation>
    <scope>NUCLEOTIDE SEQUENCE [LARGE SCALE GENOMIC DNA]</scope>
    <source>
        <strain evidence="7 8">DSM 4103</strain>
    </source>
</reference>
<keyword evidence="2" id="KW-0813">Transport</keyword>
<dbReference type="GO" id="GO:0034755">
    <property type="term" value="P:iron ion transmembrane transport"/>
    <property type="evidence" value="ECO:0007669"/>
    <property type="project" value="TreeGrafter"/>
</dbReference>
<dbReference type="GO" id="GO:0005886">
    <property type="term" value="C:plasma membrane"/>
    <property type="evidence" value="ECO:0007669"/>
    <property type="project" value="TreeGrafter"/>
</dbReference>
<dbReference type="GO" id="GO:0005384">
    <property type="term" value="F:manganese ion transmembrane transporter activity"/>
    <property type="evidence" value="ECO:0007669"/>
    <property type="project" value="TreeGrafter"/>
</dbReference>
<feature type="transmembrane region" description="Helical" evidence="6">
    <location>
        <begin position="96"/>
        <end position="116"/>
    </location>
</feature>
<evidence type="ECO:0000256" key="6">
    <source>
        <dbReference type="SAM" id="Phobius"/>
    </source>
</evidence>
<evidence type="ECO:0000256" key="4">
    <source>
        <dbReference type="ARBA" id="ARBA00022989"/>
    </source>
</evidence>
<sequence length="424" mass="46228">MTIKDRIKTRFATHPKVASVLMFLTVLGPGLITALVDNDSAGIFTYSLAGAEYGYNLIWTFIPMIFSLIIAQEMGVRMGIISGKGLASLIREKVGVKLTMFIMICLLIANFGTTLAEFSGIVVSSQIFGIPSLITVPLVAIIIWLLVIKGNYKNVEKIFIVLSLIYISYIIAGIMANPDWSQVEASIIPHVEYNTPYIVMVVGLIGTTIAPWMQFYLQSSVVEKGVSRDELKYSQAESILGPIITGIVALFILLACAATIFNTGVPVTNVQDIANALVPVAGKYAGILFAIGFLNASLFSAIILPLSTAYYVCESLGFETGISKSFKEAPVFHGLYAGLIFICAIVILIPNIPLSTILLFSQVINGLILPIILVLMLMIINDKRIMGDYVNKKWYNVIAWTITIVITILVIILIITSIFPNLSI</sequence>
<feature type="transmembrane region" description="Helical" evidence="6">
    <location>
        <begin position="238"/>
        <end position="261"/>
    </location>
</feature>
<feature type="transmembrane region" description="Helical" evidence="6">
    <location>
        <begin position="58"/>
        <end position="76"/>
    </location>
</feature>
<dbReference type="NCBIfam" id="NF037982">
    <property type="entry name" value="Nramp_1"/>
    <property type="match status" value="1"/>
</dbReference>
<evidence type="ECO:0000256" key="1">
    <source>
        <dbReference type="ARBA" id="ARBA00004141"/>
    </source>
</evidence>
<comment type="subcellular location">
    <subcellularLocation>
        <location evidence="1">Membrane</location>
        <topology evidence="1">Multi-pass membrane protein</topology>
    </subcellularLocation>
</comment>
<keyword evidence="3 6" id="KW-0812">Transmembrane</keyword>
<evidence type="ECO:0000313" key="7">
    <source>
        <dbReference type="EMBL" id="PWL08391.1"/>
    </source>
</evidence>
<organism evidence="7 8">
    <name type="scientific">Methanosphaera cuniculi</name>
    <dbReference type="NCBI Taxonomy" id="1077256"/>
    <lineage>
        <taxon>Archaea</taxon>
        <taxon>Methanobacteriati</taxon>
        <taxon>Methanobacteriota</taxon>
        <taxon>Methanomada group</taxon>
        <taxon>Methanobacteria</taxon>
        <taxon>Methanobacteriales</taxon>
        <taxon>Methanobacteriaceae</taxon>
        <taxon>Methanosphaera</taxon>
    </lineage>
</organism>
<gene>
    <name evidence="7" type="primary">mntH</name>
    <name evidence="7" type="ORF">MSCUN_08300</name>
</gene>
<evidence type="ECO:0000256" key="3">
    <source>
        <dbReference type="ARBA" id="ARBA00022692"/>
    </source>
</evidence>
<evidence type="ECO:0000256" key="5">
    <source>
        <dbReference type="ARBA" id="ARBA00023136"/>
    </source>
</evidence>
<dbReference type="Proteomes" id="UP000246004">
    <property type="component" value="Unassembled WGS sequence"/>
</dbReference>
<feature type="transmembrane region" description="Helical" evidence="6">
    <location>
        <begin position="159"/>
        <end position="177"/>
    </location>
</feature>
<dbReference type="GO" id="GO:0015086">
    <property type="term" value="F:cadmium ion transmembrane transporter activity"/>
    <property type="evidence" value="ECO:0007669"/>
    <property type="project" value="TreeGrafter"/>
</dbReference>
<keyword evidence="4 6" id="KW-1133">Transmembrane helix</keyword>
<feature type="transmembrane region" description="Helical" evidence="6">
    <location>
        <begin position="394"/>
        <end position="419"/>
    </location>
</feature>
<comment type="caution">
    <text evidence="7">The sequence shown here is derived from an EMBL/GenBank/DDBJ whole genome shotgun (WGS) entry which is preliminary data.</text>
</comment>
<evidence type="ECO:0000313" key="8">
    <source>
        <dbReference type="Proteomes" id="UP000246004"/>
    </source>
</evidence>
<feature type="transmembrane region" description="Helical" evidence="6">
    <location>
        <begin position="128"/>
        <end position="147"/>
    </location>
</feature>